<dbReference type="EMBL" id="BAVR01000006">
    <property type="protein sequence ID" value="GAE87397.1"/>
    <property type="molecule type" value="Genomic_DNA"/>
</dbReference>
<dbReference type="AlphaFoldDB" id="W4V2N2"/>
<dbReference type="STRING" id="1294263.JCM21531_761"/>
<proteinExistence type="predicted"/>
<evidence type="ECO:0000313" key="2">
    <source>
        <dbReference type="Proteomes" id="UP000019109"/>
    </source>
</evidence>
<gene>
    <name evidence="1" type="ORF">JCM21531_761</name>
</gene>
<reference evidence="1" key="1">
    <citation type="journal article" date="2014" name="Genome Announc.">
        <title>Draft Genome Sequence of Clostridium straminisolvens Strain JCM 21531T, Isolated from a Cellulose-Degrading Bacterial Community.</title>
        <authorList>
            <person name="Yuki M."/>
            <person name="Oshima K."/>
            <person name="Suda W."/>
            <person name="Sakamoto M."/>
            <person name="Kitamura K."/>
            <person name="Iida T."/>
            <person name="Hattori M."/>
            <person name="Ohkuma M."/>
        </authorList>
    </citation>
    <scope>NUCLEOTIDE SEQUENCE [LARGE SCALE GENOMIC DNA]</scope>
    <source>
        <strain evidence="1">JCM 21531</strain>
    </source>
</reference>
<keyword evidence="2" id="KW-1185">Reference proteome</keyword>
<accession>W4V2N2</accession>
<name>W4V2N2_9FIRM</name>
<dbReference type="Proteomes" id="UP000019109">
    <property type="component" value="Unassembled WGS sequence"/>
</dbReference>
<comment type="caution">
    <text evidence="1">The sequence shown here is derived from an EMBL/GenBank/DDBJ whole genome shotgun (WGS) entry which is preliminary data.</text>
</comment>
<protein>
    <submittedName>
        <fullName evidence="1">Uncharacterized protein</fullName>
    </submittedName>
</protein>
<evidence type="ECO:0000313" key="1">
    <source>
        <dbReference type="EMBL" id="GAE87397.1"/>
    </source>
</evidence>
<organism evidence="1 2">
    <name type="scientific">Acetivibrio straminisolvens JCM 21531</name>
    <dbReference type="NCBI Taxonomy" id="1294263"/>
    <lineage>
        <taxon>Bacteria</taxon>
        <taxon>Bacillati</taxon>
        <taxon>Bacillota</taxon>
        <taxon>Clostridia</taxon>
        <taxon>Eubacteriales</taxon>
        <taxon>Oscillospiraceae</taxon>
        <taxon>Acetivibrio</taxon>
    </lineage>
</organism>
<sequence>MTHSLSSYLGPGNFNSTPVTHYTFISDSLVFSAMTFPVFLRSEYSLTKQTVSFGL</sequence>